<dbReference type="Gene3D" id="3.30.2310.20">
    <property type="entry name" value="RelE-like"/>
    <property type="match status" value="1"/>
</dbReference>
<dbReference type="InterPro" id="IPR007711">
    <property type="entry name" value="HigB-1"/>
</dbReference>
<evidence type="ECO:0000313" key="1">
    <source>
        <dbReference type="EMBL" id="SMB86270.1"/>
    </source>
</evidence>
<organism evidence="1 2">
    <name type="scientific">Pasteurella testudinis DSM 23072</name>
    <dbReference type="NCBI Taxonomy" id="1122938"/>
    <lineage>
        <taxon>Bacteria</taxon>
        <taxon>Pseudomonadati</taxon>
        <taxon>Pseudomonadota</taxon>
        <taxon>Gammaproteobacteria</taxon>
        <taxon>Pasteurellales</taxon>
        <taxon>Pasteurellaceae</taxon>
        <taxon>Pasteurella</taxon>
    </lineage>
</organism>
<dbReference type="EMBL" id="FWWV01000024">
    <property type="protein sequence ID" value="SMB86270.1"/>
    <property type="molecule type" value="Genomic_DNA"/>
</dbReference>
<name>A0A1W1UZ41_9PAST</name>
<gene>
    <name evidence="1" type="ORF">SAMN05660772_00841</name>
</gene>
<evidence type="ECO:0000313" key="2">
    <source>
        <dbReference type="Proteomes" id="UP000192408"/>
    </source>
</evidence>
<protein>
    <submittedName>
        <fullName evidence="1">Plasmid maintenance system killer protein</fullName>
    </submittedName>
</protein>
<sequence>MRGLQMIKSFKHKGLKQFFERGTTKGIRADHAKKIRFILATIHVASSIEQLADIYQFHELKGDR</sequence>
<dbReference type="Pfam" id="PF05015">
    <property type="entry name" value="HigB-like_toxin"/>
    <property type="match status" value="1"/>
</dbReference>
<dbReference type="Proteomes" id="UP000192408">
    <property type="component" value="Unassembled WGS sequence"/>
</dbReference>
<dbReference type="STRING" id="1122938.SAMN05660772_00841"/>
<reference evidence="2" key="1">
    <citation type="submission" date="2017-04" db="EMBL/GenBank/DDBJ databases">
        <authorList>
            <person name="Varghese N."/>
            <person name="Submissions S."/>
        </authorList>
    </citation>
    <scope>NUCLEOTIDE SEQUENCE [LARGE SCALE GENOMIC DNA]</scope>
    <source>
        <strain evidence="2">DSM 23072</strain>
    </source>
</reference>
<proteinExistence type="predicted"/>
<accession>A0A1W1UZ41</accession>
<dbReference type="AlphaFoldDB" id="A0A1W1UZ41"/>
<keyword evidence="2" id="KW-1185">Reference proteome</keyword>
<dbReference type="InterPro" id="IPR035093">
    <property type="entry name" value="RelE/ParE_toxin_dom_sf"/>
</dbReference>